<dbReference type="InterPro" id="IPR004556">
    <property type="entry name" value="HemK-like"/>
</dbReference>
<evidence type="ECO:0000256" key="5">
    <source>
        <dbReference type="HAMAP-Rule" id="MF_02126"/>
    </source>
</evidence>
<dbReference type="CDD" id="cd02440">
    <property type="entry name" value="AdoMet_MTases"/>
    <property type="match status" value="1"/>
</dbReference>
<dbReference type="GO" id="GO:0032259">
    <property type="term" value="P:methylation"/>
    <property type="evidence" value="ECO:0007669"/>
    <property type="project" value="UniProtKB-KW"/>
</dbReference>
<evidence type="ECO:0000256" key="2">
    <source>
        <dbReference type="ARBA" id="ARBA00022679"/>
    </source>
</evidence>
<dbReference type="HAMAP" id="MF_02126">
    <property type="entry name" value="RF_methyltr_PrmC"/>
    <property type="match status" value="1"/>
</dbReference>
<feature type="binding site" evidence="5">
    <location>
        <begin position="191"/>
        <end position="194"/>
    </location>
    <ligand>
        <name>substrate</name>
    </ligand>
</feature>
<dbReference type="InterPro" id="IPR007848">
    <property type="entry name" value="Small_mtfrase_dom"/>
</dbReference>
<dbReference type="GO" id="GO:0102559">
    <property type="term" value="F:peptide chain release factor N(5)-glutamine methyltransferase activity"/>
    <property type="evidence" value="ECO:0007669"/>
    <property type="project" value="UniProtKB-EC"/>
</dbReference>
<evidence type="ECO:0000256" key="4">
    <source>
        <dbReference type="ARBA" id="ARBA00048391"/>
    </source>
</evidence>
<sequence>MDGAGELRAALRVAAAALNAAGVESPRADAELLAGHLLGQDRGRLAVTALMGAPVPAGYGELVAARASRIPLQHLTGGAPFRSLSLAVGPGVFVPRPETELVAQAAIDEARAVLAAGREPLVVDACTGSGAIAAAVATEVPGAVVHAIELHEAAHAYAAKNLAGTGARLHLGDALTALEELAGTVDVLVSNPPYVPPREHADPEVQLHDPDTALYGGGADGMDFPRALALRAAQLLRTGGLFVMEHDETQENAVLALFGAVAAAGAWAEATVLPDLAGRPRFVVARRS</sequence>
<evidence type="ECO:0000259" key="7">
    <source>
        <dbReference type="Pfam" id="PF17827"/>
    </source>
</evidence>
<proteinExistence type="inferred from homology"/>
<feature type="binding site" evidence="5">
    <location>
        <position position="149"/>
    </location>
    <ligand>
        <name>S-adenosyl-L-methionine</name>
        <dbReference type="ChEBI" id="CHEBI:59789"/>
    </ligand>
</feature>
<dbReference type="InterPro" id="IPR040758">
    <property type="entry name" value="PrmC_N"/>
</dbReference>
<dbReference type="Proteomes" id="UP000265419">
    <property type="component" value="Unassembled WGS sequence"/>
</dbReference>
<dbReference type="Gene3D" id="1.10.8.10">
    <property type="entry name" value="DNA helicase RuvA subunit, C-terminal domain"/>
    <property type="match status" value="1"/>
</dbReference>
<reference evidence="8 9" key="1">
    <citation type="submission" date="2018-07" db="EMBL/GenBank/DDBJ databases">
        <title>Arthrobacter sp. nov., isolated from raw cow's milk with high bacterial count.</title>
        <authorList>
            <person name="Hahne J."/>
            <person name="Isele D."/>
            <person name="Lipski A."/>
        </authorList>
    </citation>
    <scope>NUCLEOTIDE SEQUENCE [LARGE SCALE GENOMIC DNA]</scope>
    <source>
        <strain evidence="8 9">JZ R-35</strain>
    </source>
</reference>
<evidence type="ECO:0000313" key="8">
    <source>
        <dbReference type="EMBL" id="RII42738.1"/>
    </source>
</evidence>
<comment type="catalytic activity">
    <reaction evidence="4 5">
        <text>L-glutaminyl-[peptide chain release factor] + S-adenosyl-L-methionine = N(5)-methyl-L-glutaminyl-[peptide chain release factor] + S-adenosyl-L-homocysteine + H(+)</text>
        <dbReference type="Rhea" id="RHEA:42896"/>
        <dbReference type="Rhea" id="RHEA-COMP:10271"/>
        <dbReference type="Rhea" id="RHEA-COMP:10272"/>
        <dbReference type="ChEBI" id="CHEBI:15378"/>
        <dbReference type="ChEBI" id="CHEBI:30011"/>
        <dbReference type="ChEBI" id="CHEBI:57856"/>
        <dbReference type="ChEBI" id="CHEBI:59789"/>
        <dbReference type="ChEBI" id="CHEBI:61891"/>
        <dbReference type="EC" id="2.1.1.297"/>
    </reaction>
</comment>
<feature type="binding site" evidence="5">
    <location>
        <position position="191"/>
    </location>
    <ligand>
        <name>S-adenosyl-L-methionine</name>
        <dbReference type="ChEBI" id="CHEBI:59789"/>
    </ligand>
</feature>
<dbReference type="EC" id="2.1.1.297" evidence="5"/>
<dbReference type="GO" id="GO:0003676">
    <property type="term" value="F:nucleic acid binding"/>
    <property type="evidence" value="ECO:0007669"/>
    <property type="project" value="InterPro"/>
</dbReference>
<dbReference type="AlphaFoldDB" id="A0A399JB17"/>
<dbReference type="InterPro" id="IPR019874">
    <property type="entry name" value="RF_methyltr_PrmC"/>
</dbReference>
<dbReference type="InterPro" id="IPR002052">
    <property type="entry name" value="DNA_methylase_N6_adenine_CS"/>
</dbReference>
<dbReference type="SUPFAM" id="SSF53335">
    <property type="entry name" value="S-adenosyl-L-methionine-dependent methyltransferases"/>
    <property type="match status" value="1"/>
</dbReference>
<comment type="similarity">
    <text evidence="5">Belongs to the protein N5-glutamine methyltransferase family. PrmC subfamily.</text>
</comment>
<name>A0A399JB17_9MICC</name>
<gene>
    <name evidence="5 8" type="primary">prmC</name>
    <name evidence="8" type="ORF">DWB68_05850</name>
</gene>
<dbReference type="NCBIfam" id="TIGR03534">
    <property type="entry name" value="RF_mod_PrmC"/>
    <property type="match status" value="1"/>
</dbReference>
<protein>
    <recommendedName>
        <fullName evidence="5">Release factor glutamine methyltransferase</fullName>
        <shortName evidence="5">RF MTase</shortName>
        <ecNumber evidence="5">2.1.1.297</ecNumber>
    </recommendedName>
    <alternativeName>
        <fullName evidence="5">N5-glutamine methyltransferase PrmC</fullName>
    </alternativeName>
    <alternativeName>
        <fullName evidence="5">Protein-(glutamine-N5) MTase PrmC</fullName>
    </alternativeName>
    <alternativeName>
        <fullName evidence="5">Protein-glutamine N-methyltransferase PrmC</fullName>
    </alternativeName>
</protein>
<dbReference type="EMBL" id="QQXK01000009">
    <property type="protein sequence ID" value="RII42738.1"/>
    <property type="molecule type" value="Genomic_DNA"/>
</dbReference>
<dbReference type="Gene3D" id="3.40.50.150">
    <property type="entry name" value="Vaccinia Virus protein VP39"/>
    <property type="match status" value="1"/>
</dbReference>
<comment type="caution">
    <text evidence="8">The sequence shown here is derived from an EMBL/GenBank/DDBJ whole genome shotgun (WGS) entry which is preliminary data.</text>
</comment>
<evidence type="ECO:0000313" key="9">
    <source>
        <dbReference type="Proteomes" id="UP000265419"/>
    </source>
</evidence>
<accession>A0A399JB17</accession>
<dbReference type="PANTHER" id="PTHR18895:SF74">
    <property type="entry name" value="MTRF1L RELEASE FACTOR GLUTAMINE METHYLTRANSFERASE"/>
    <property type="match status" value="1"/>
</dbReference>
<evidence type="ECO:0000256" key="3">
    <source>
        <dbReference type="ARBA" id="ARBA00022691"/>
    </source>
</evidence>
<organism evidence="8 9">
    <name type="scientific">Galactobacter valiniphilus</name>
    <dbReference type="NCBI Taxonomy" id="2676122"/>
    <lineage>
        <taxon>Bacteria</taxon>
        <taxon>Bacillati</taxon>
        <taxon>Actinomycetota</taxon>
        <taxon>Actinomycetes</taxon>
        <taxon>Micrococcales</taxon>
        <taxon>Micrococcaceae</taxon>
        <taxon>Galactobacter</taxon>
    </lineage>
</organism>
<feature type="domain" description="Release factor glutamine methyltransferase N-terminal" evidence="7">
    <location>
        <begin position="10"/>
        <end position="77"/>
    </location>
</feature>
<dbReference type="Pfam" id="PF05175">
    <property type="entry name" value="MTS"/>
    <property type="match status" value="1"/>
</dbReference>
<evidence type="ECO:0000259" key="6">
    <source>
        <dbReference type="Pfam" id="PF05175"/>
    </source>
</evidence>
<feature type="domain" description="Methyltransferase small" evidence="6">
    <location>
        <begin position="119"/>
        <end position="197"/>
    </location>
</feature>
<dbReference type="PROSITE" id="PS00092">
    <property type="entry name" value="N6_MTASE"/>
    <property type="match status" value="1"/>
</dbReference>
<keyword evidence="1 5" id="KW-0489">Methyltransferase</keyword>
<keyword evidence="2 5" id="KW-0808">Transferase</keyword>
<dbReference type="InterPro" id="IPR050320">
    <property type="entry name" value="N5-glutamine_MTase"/>
</dbReference>
<comment type="function">
    <text evidence="5">Methylates the class 1 translation termination release factors RF1/PrfA and RF2/PrfB on the glutamine residue of the universally conserved GGQ motif.</text>
</comment>
<keyword evidence="3 5" id="KW-0949">S-adenosyl-L-methionine</keyword>
<dbReference type="Pfam" id="PF17827">
    <property type="entry name" value="PrmC_N"/>
    <property type="match status" value="1"/>
</dbReference>
<evidence type="ECO:0000256" key="1">
    <source>
        <dbReference type="ARBA" id="ARBA00022603"/>
    </source>
</evidence>
<keyword evidence="9" id="KW-1185">Reference proteome</keyword>
<dbReference type="PANTHER" id="PTHR18895">
    <property type="entry name" value="HEMK METHYLTRANSFERASE"/>
    <property type="match status" value="1"/>
</dbReference>
<dbReference type="InterPro" id="IPR029063">
    <property type="entry name" value="SAM-dependent_MTases_sf"/>
</dbReference>
<comment type="caution">
    <text evidence="5">Lacks conserved residue(s) required for the propagation of feature annotation.</text>
</comment>
<dbReference type="NCBIfam" id="TIGR00536">
    <property type="entry name" value="hemK_fam"/>
    <property type="match status" value="1"/>
</dbReference>